<dbReference type="EMBL" id="JAGMWN010000001">
    <property type="protein sequence ID" value="MBP5856153.1"/>
    <property type="molecule type" value="Genomic_DNA"/>
</dbReference>
<gene>
    <name evidence="2" type="ORF">KAJ83_03970</name>
</gene>
<comment type="caution">
    <text evidence="2">The sequence shown here is derived from an EMBL/GenBank/DDBJ whole genome shotgun (WGS) entry which is preliminary data.</text>
</comment>
<evidence type="ECO:0000313" key="2">
    <source>
        <dbReference type="EMBL" id="MBP5856153.1"/>
    </source>
</evidence>
<dbReference type="RefSeq" id="WP_210680697.1">
    <property type="nucleotide sequence ID" value="NZ_JAGMWN010000001.1"/>
</dbReference>
<protein>
    <submittedName>
        <fullName evidence="2">YdcH family protein</fullName>
    </submittedName>
</protein>
<evidence type="ECO:0000256" key="1">
    <source>
        <dbReference type="SAM" id="Coils"/>
    </source>
</evidence>
<name>A0A8J7RZZ1_9PROT</name>
<reference evidence="2" key="1">
    <citation type="submission" date="2021-04" db="EMBL/GenBank/DDBJ databases">
        <authorList>
            <person name="Zhang D.-C."/>
        </authorList>
    </citation>
    <scope>NUCLEOTIDE SEQUENCE</scope>
    <source>
        <strain evidence="2">CGMCC 1.15697</strain>
    </source>
</reference>
<organism evidence="2 3">
    <name type="scientific">Marivibrio halodurans</name>
    <dbReference type="NCBI Taxonomy" id="2039722"/>
    <lineage>
        <taxon>Bacteria</taxon>
        <taxon>Pseudomonadati</taxon>
        <taxon>Pseudomonadota</taxon>
        <taxon>Alphaproteobacteria</taxon>
        <taxon>Rhodospirillales</taxon>
        <taxon>Rhodospirillaceae</taxon>
        <taxon>Marivibrio</taxon>
    </lineage>
</organism>
<dbReference type="AlphaFoldDB" id="A0A8J7RZZ1"/>
<feature type="coiled-coil region" evidence="1">
    <location>
        <begin position="7"/>
        <end position="55"/>
    </location>
</feature>
<keyword evidence="1" id="KW-0175">Coiled coil</keyword>
<sequence>MSKTDRIESLKAKHAQIDEMLHREEIRPHPDESMCHKLKREKLALKDEMTRMQASP</sequence>
<proteinExistence type="predicted"/>
<evidence type="ECO:0000313" key="3">
    <source>
        <dbReference type="Proteomes" id="UP000672602"/>
    </source>
</evidence>
<dbReference type="Gene3D" id="6.10.280.50">
    <property type="match status" value="1"/>
</dbReference>
<dbReference type="InterPro" id="IPR007420">
    <property type="entry name" value="DUF465"/>
</dbReference>
<keyword evidence="3" id="KW-1185">Reference proteome</keyword>
<accession>A0A8J7RZZ1</accession>
<dbReference type="Proteomes" id="UP000672602">
    <property type="component" value="Unassembled WGS sequence"/>
</dbReference>
<dbReference type="Pfam" id="PF04325">
    <property type="entry name" value="DUF465"/>
    <property type="match status" value="1"/>
</dbReference>
<dbReference type="InterPro" id="IPR038444">
    <property type="entry name" value="DUF465_sf"/>
</dbReference>